<keyword evidence="3" id="KW-0511">Multifunctional enzyme</keyword>
<comment type="pathway">
    <text evidence="3 4">Cofactor biosynthesis; coenzyme A biosynthesis; CoA from (R)-pantothenate: step 2/5.</text>
</comment>
<dbReference type="Pfam" id="PF04127">
    <property type="entry name" value="DFP"/>
    <property type="match status" value="1"/>
</dbReference>
<comment type="catalytic activity">
    <reaction evidence="3 4">
        <text>(R)-4'-phosphopantothenate + L-cysteine + CTP = N-[(R)-4-phosphopantothenoyl]-L-cysteine + CMP + diphosphate + H(+)</text>
        <dbReference type="Rhea" id="RHEA:19397"/>
        <dbReference type="ChEBI" id="CHEBI:10986"/>
        <dbReference type="ChEBI" id="CHEBI:15378"/>
        <dbReference type="ChEBI" id="CHEBI:33019"/>
        <dbReference type="ChEBI" id="CHEBI:35235"/>
        <dbReference type="ChEBI" id="CHEBI:37563"/>
        <dbReference type="ChEBI" id="CHEBI:59458"/>
        <dbReference type="ChEBI" id="CHEBI:60377"/>
        <dbReference type="EC" id="6.3.2.5"/>
    </reaction>
</comment>
<dbReference type="KEGG" id="chv:CHELV3228_0878"/>
<dbReference type="InterPro" id="IPR003382">
    <property type="entry name" value="Flavoprotein"/>
</dbReference>
<dbReference type="InterPro" id="IPR035929">
    <property type="entry name" value="CoaB-like_sf"/>
</dbReference>
<dbReference type="Gene3D" id="3.40.50.10300">
    <property type="entry name" value="CoaB-like"/>
    <property type="match status" value="1"/>
</dbReference>
<dbReference type="PANTHER" id="PTHR14359">
    <property type="entry name" value="HOMO-OLIGOMERIC FLAVIN CONTAINING CYS DECARBOXYLASE FAMILY"/>
    <property type="match status" value="1"/>
</dbReference>
<feature type="active site" description="Proton donor" evidence="3">
    <location>
        <position position="152"/>
    </location>
</feature>
<dbReference type="NCBIfam" id="TIGR00521">
    <property type="entry name" value="coaBC_dfp"/>
    <property type="match status" value="1"/>
</dbReference>
<feature type="region of interest" description="Phosphopantothenoylcysteine decarboxylase" evidence="3">
    <location>
        <begin position="1"/>
        <end position="184"/>
    </location>
</feature>
<gene>
    <name evidence="3 7" type="primary">coaBC</name>
    <name evidence="7" type="ORF">FDW42_06065</name>
</gene>
<dbReference type="InterPro" id="IPR005252">
    <property type="entry name" value="CoaBC"/>
</dbReference>
<comment type="caution">
    <text evidence="3">Lacks conserved residue(s) required for the propagation of feature annotation.</text>
</comment>
<proteinExistence type="inferred from homology"/>
<dbReference type="HAMAP" id="MF_02225">
    <property type="entry name" value="CoaBC"/>
    <property type="match status" value="1"/>
</dbReference>
<dbReference type="GO" id="GO:0046872">
    <property type="term" value="F:metal ion binding"/>
    <property type="evidence" value="ECO:0007669"/>
    <property type="project" value="UniProtKB-KW"/>
</dbReference>
<feature type="binding site" evidence="3">
    <location>
        <position position="278"/>
    </location>
    <ligand>
        <name>CTP</name>
        <dbReference type="ChEBI" id="CHEBI:37563"/>
    </ligand>
</feature>
<dbReference type="EC" id="4.1.1.36" evidence="3"/>
<feature type="binding site" evidence="3">
    <location>
        <position position="329"/>
    </location>
    <ligand>
        <name>CTP</name>
        <dbReference type="ChEBI" id="CHEBI:37563"/>
    </ligand>
</feature>
<dbReference type="SUPFAM" id="SSF102645">
    <property type="entry name" value="CoaB-like"/>
    <property type="match status" value="1"/>
</dbReference>
<feature type="binding site" evidence="3">
    <location>
        <position position="269"/>
    </location>
    <ligand>
        <name>CTP</name>
        <dbReference type="ChEBI" id="CHEBI:37563"/>
    </ligand>
</feature>
<reference evidence="7 8" key="1">
    <citation type="submission" date="2019-05" db="EMBL/GenBank/DDBJ databases">
        <title>Draft genomes of eight strains of Campylobacter helveticus isolated from cats and a dog in New Zealand.</title>
        <authorList>
            <person name="Bojanic K."/>
            <person name="Midwinter A.C."/>
            <person name="Biggs P.J."/>
            <person name="Acke E."/>
            <person name="Cornelius A.J."/>
            <person name="Marshall J.C."/>
        </authorList>
    </citation>
    <scope>NUCLEOTIDE SEQUENCE [LARGE SCALE GENOMIC DNA]</scope>
    <source>
        <strain evidence="7 8">ACP123b</strain>
    </source>
</reference>
<feature type="domain" description="Flavoprotein" evidence="5">
    <location>
        <begin position="2"/>
        <end position="172"/>
    </location>
</feature>
<keyword evidence="3 4" id="KW-0288">FMN</keyword>
<dbReference type="GO" id="GO:0004632">
    <property type="term" value="F:phosphopantothenate--cysteine ligase activity"/>
    <property type="evidence" value="ECO:0007669"/>
    <property type="project" value="UniProtKB-UniRule"/>
</dbReference>
<comment type="similarity">
    <text evidence="3 4">In the N-terminal section; belongs to the HFCD (homo-oligomeric flavin containing Cys decarboxylase) superfamily.</text>
</comment>
<comment type="pathway">
    <text evidence="3 4">Cofactor biosynthesis; coenzyme A biosynthesis; CoA from (R)-pantothenate: step 3/5.</text>
</comment>
<keyword evidence="1 3" id="KW-0210">Decarboxylase</keyword>
<comment type="similarity">
    <text evidence="3 4">In the C-terminal section; belongs to the PPC synthetase family.</text>
</comment>
<dbReference type="InterPro" id="IPR036551">
    <property type="entry name" value="Flavin_trans-like"/>
</dbReference>
<evidence type="ECO:0000256" key="1">
    <source>
        <dbReference type="ARBA" id="ARBA00022793"/>
    </source>
</evidence>
<dbReference type="GO" id="GO:0010181">
    <property type="term" value="F:FMN binding"/>
    <property type="evidence" value="ECO:0007669"/>
    <property type="project" value="UniProtKB-UniRule"/>
</dbReference>
<dbReference type="GO" id="GO:0071513">
    <property type="term" value="C:phosphopantothenoylcysteine decarboxylase complex"/>
    <property type="evidence" value="ECO:0007669"/>
    <property type="project" value="TreeGrafter"/>
</dbReference>
<dbReference type="AlphaFoldDB" id="A0AAX2UHU2"/>
<dbReference type="EMBL" id="VDBS01000046">
    <property type="protein sequence ID" value="TNB57018.1"/>
    <property type="molecule type" value="Genomic_DNA"/>
</dbReference>
<keyword evidence="3" id="KW-0479">Metal-binding</keyword>
<comment type="function">
    <text evidence="4">Catalyzes two steps in the biosynthesis of coenzyme A. In the first step cysteine is conjugated to 4'-phosphopantothenate to form 4-phosphopantothenoylcysteine, in the latter compound is decarboxylated to form 4'-phosphopantotheine.</text>
</comment>
<comment type="function">
    <text evidence="3">Catalyzes two sequential steps in the biosynthesis of coenzyme A. In the first step cysteine is conjugated to 4'-phosphopantothenate to form 4-phosphopantothenoylcysteine. In the second step the latter compound is decarboxylated to form 4'-phosphopantotheine.</text>
</comment>
<keyword evidence="3 4" id="KW-0436">Ligase</keyword>
<dbReference type="InterPro" id="IPR007085">
    <property type="entry name" value="DNA/pantothenate-metab_flavo_C"/>
</dbReference>
<dbReference type="Pfam" id="PF02441">
    <property type="entry name" value="Flavoprotein"/>
    <property type="match status" value="1"/>
</dbReference>
<dbReference type="GO" id="GO:0015937">
    <property type="term" value="P:coenzyme A biosynthetic process"/>
    <property type="evidence" value="ECO:0007669"/>
    <property type="project" value="UniProtKB-UniRule"/>
</dbReference>
<evidence type="ECO:0000259" key="6">
    <source>
        <dbReference type="Pfam" id="PF04127"/>
    </source>
</evidence>
<accession>A0AAX2UHU2</accession>
<name>A0AAX2UHU2_9BACT</name>
<dbReference type="GO" id="GO:0015941">
    <property type="term" value="P:pantothenate catabolic process"/>
    <property type="evidence" value="ECO:0007669"/>
    <property type="project" value="InterPro"/>
</dbReference>
<dbReference type="RefSeq" id="WP_082199724.1">
    <property type="nucleotide sequence ID" value="NZ_CP020478.1"/>
</dbReference>
<dbReference type="GO" id="GO:0004633">
    <property type="term" value="F:phosphopantothenoylcysteine decarboxylase activity"/>
    <property type="evidence" value="ECO:0007669"/>
    <property type="project" value="UniProtKB-UniRule"/>
</dbReference>
<dbReference type="GeneID" id="52036785"/>
<dbReference type="Proteomes" id="UP000306813">
    <property type="component" value="Unassembled WGS sequence"/>
</dbReference>
<comment type="catalytic activity">
    <reaction evidence="3 4">
        <text>N-[(R)-4-phosphopantothenoyl]-L-cysteine + H(+) = (R)-4'-phosphopantetheine + CO2</text>
        <dbReference type="Rhea" id="RHEA:16793"/>
        <dbReference type="ChEBI" id="CHEBI:15378"/>
        <dbReference type="ChEBI" id="CHEBI:16526"/>
        <dbReference type="ChEBI" id="CHEBI:59458"/>
        <dbReference type="ChEBI" id="CHEBI:61723"/>
        <dbReference type="EC" id="4.1.1.36"/>
    </reaction>
</comment>
<evidence type="ECO:0000313" key="7">
    <source>
        <dbReference type="EMBL" id="TNB57018.1"/>
    </source>
</evidence>
<feature type="region of interest" description="Phosphopantothenate--cysteine ligase" evidence="3">
    <location>
        <begin position="185"/>
        <end position="382"/>
    </location>
</feature>
<comment type="cofactor">
    <cofactor evidence="3">
        <name>FMN</name>
        <dbReference type="ChEBI" id="CHEBI:58210"/>
    </cofactor>
    <text evidence="3">Binds 1 FMN per subunit.</text>
</comment>
<feature type="domain" description="DNA/pantothenate metabolism flavoprotein C-terminal" evidence="6">
    <location>
        <begin position="182"/>
        <end position="379"/>
    </location>
</feature>
<dbReference type="PANTHER" id="PTHR14359:SF6">
    <property type="entry name" value="PHOSPHOPANTOTHENOYLCYSTEINE DECARBOXYLASE"/>
    <property type="match status" value="1"/>
</dbReference>
<comment type="cofactor">
    <cofactor evidence="3">
        <name>Mg(2+)</name>
        <dbReference type="ChEBI" id="CHEBI:18420"/>
    </cofactor>
</comment>
<evidence type="ECO:0000256" key="3">
    <source>
        <dbReference type="HAMAP-Rule" id="MF_02225"/>
    </source>
</evidence>
<dbReference type="EC" id="6.3.2.5" evidence="3"/>
<protein>
    <recommendedName>
        <fullName evidence="3">Coenzyme A biosynthesis bifunctional protein CoaBC</fullName>
    </recommendedName>
    <alternativeName>
        <fullName evidence="3">DNA/pantothenate metabolism flavoprotein</fullName>
    </alternativeName>
    <alternativeName>
        <fullName evidence="3">Phosphopantothenoylcysteine synthetase/decarboxylase</fullName>
        <shortName evidence="3">PPCS-PPCDC</shortName>
    </alternativeName>
    <domain>
        <recommendedName>
            <fullName evidence="3">Phosphopantothenoylcysteine decarboxylase</fullName>
            <shortName evidence="3">PPC decarboxylase</shortName>
            <shortName evidence="3">PPC-DC</shortName>
            <ecNumber evidence="3">4.1.1.36</ecNumber>
        </recommendedName>
        <alternativeName>
            <fullName evidence="3">CoaC</fullName>
        </alternativeName>
    </domain>
    <domain>
        <recommendedName>
            <fullName evidence="3">Phosphopantothenate--cysteine ligase</fullName>
            <ecNumber evidence="3">6.3.2.5</ecNumber>
        </recommendedName>
        <alternativeName>
            <fullName evidence="3">CoaB</fullName>
        </alternativeName>
        <alternativeName>
            <fullName evidence="3">Phosphopantothenoylcysteine synthetase</fullName>
            <shortName evidence="3">PPC synthetase</shortName>
            <shortName evidence="3">PPC-S</shortName>
        </alternativeName>
    </domain>
</protein>
<evidence type="ECO:0000256" key="4">
    <source>
        <dbReference type="RuleBase" id="RU364078"/>
    </source>
</evidence>
<organism evidence="7 8">
    <name type="scientific">Campylobacter helveticus</name>
    <dbReference type="NCBI Taxonomy" id="28898"/>
    <lineage>
        <taxon>Bacteria</taxon>
        <taxon>Pseudomonadati</taxon>
        <taxon>Campylobacterota</taxon>
        <taxon>Epsilonproteobacteria</taxon>
        <taxon>Campylobacterales</taxon>
        <taxon>Campylobacteraceae</taxon>
        <taxon>Campylobacter</taxon>
    </lineage>
</organism>
<keyword evidence="2 3" id="KW-0456">Lyase</keyword>
<dbReference type="SUPFAM" id="SSF52507">
    <property type="entry name" value="Homo-oligomeric flavin-containing Cys decarboxylases, HFCD"/>
    <property type="match status" value="1"/>
</dbReference>
<evidence type="ECO:0000256" key="2">
    <source>
        <dbReference type="ARBA" id="ARBA00023239"/>
    </source>
</evidence>
<keyword evidence="3" id="KW-0460">Magnesium</keyword>
<evidence type="ECO:0000259" key="5">
    <source>
        <dbReference type="Pfam" id="PF02441"/>
    </source>
</evidence>
<sequence length="382" mass="42549">MKTILLAISGSIAFYKSYELISLFKKEGFRVKVLLSNGLLKFATKLSFEALADAILCEENESWQSQNNHIAFSKDADIVLFAPASVNSINKLANGISDTLFIQTLMAAKAPIIIAPAANSAMYLHFSTQKSLQILKQNGVKIIEPIYKKLACKDEGIGALAEIEDIFHFIKRELFKEEFFCGKSVIVSGGGTKEKIDDVRCISNFSSGKMAKELAFAFYYLGADVVLLSSVEFKTPFQFLAFESSKDLKALLKRFEEGDFLIMCAAVSDFVPKYQKGKIKKSEAGLNLELNLNEDLLKTCKFKGKKIGFKMELDAQNALKNAELSLKEKKLDMVCLNVLGEKNHFGADFNELIFITQDESARSGFKSKKVLAFELAKMCQKL</sequence>
<evidence type="ECO:0000313" key="8">
    <source>
        <dbReference type="Proteomes" id="UP000306813"/>
    </source>
</evidence>
<dbReference type="Gene3D" id="3.40.50.1950">
    <property type="entry name" value="Flavin prenyltransferase-like"/>
    <property type="match status" value="1"/>
</dbReference>
<keyword evidence="3 4" id="KW-0285">Flavoprotein</keyword>
<comment type="caution">
    <text evidence="7">The sequence shown here is derived from an EMBL/GenBank/DDBJ whole genome shotgun (WGS) entry which is preliminary data.</text>
</comment>
<feature type="binding site" evidence="3">
    <location>
        <position position="309"/>
    </location>
    <ligand>
        <name>CTP</name>
        <dbReference type="ChEBI" id="CHEBI:37563"/>
    </ligand>
</feature>